<proteinExistence type="predicted"/>
<dbReference type="Pfam" id="PF01263">
    <property type="entry name" value="Aldose_epim"/>
    <property type="match status" value="1"/>
</dbReference>
<dbReference type="InterPro" id="IPR014718">
    <property type="entry name" value="GH-type_carb-bd"/>
</dbReference>
<evidence type="ECO:0000313" key="2">
    <source>
        <dbReference type="Proteomes" id="UP000248326"/>
    </source>
</evidence>
<dbReference type="SUPFAM" id="SSF74650">
    <property type="entry name" value="Galactose mutarotase-like"/>
    <property type="match status" value="1"/>
</dbReference>
<sequence length="289" mass="31260">MPHVLRTDRLRVTVAPEIGASLASFHATIGDETLPVLRDAPRDALTGHTASPLSSFTLAPFGNRLENARFTFEGETFQLRATSSDGTTQHGDVRNRPHTVVEASETRLLCQFDSRSVPDFNFPFPIFLRTTFEVDDNALVQTLELTNVGDRAMPAGLGLHPYFVGGADLRFDAQGFYDELIPTKGMAPVPPELDFSSSRPVLDGVNHVFASFGGTATLSYPAHTVEIAADPVFTHLVVFAAPDGSTAVEPMTHASNAFNLHERGVEGVGFQRLDVGQTLRGSVRISVGR</sequence>
<evidence type="ECO:0000313" key="1">
    <source>
        <dbReference type="EMBL" id="PYE53413.1"/>
    </source>
</evidence>
<dbReference type="AlphaFoldDB" id="A0A318S8Q5"/>
<gene>
    <name evidence="1" type="ORF">DES52_109190</name>
</gene>
<accession>A0A318S8Q5</accession>
<reference evidence="1 2" key="1">
    <citation type="submission" date="2018-06" db="EMBL/GenBank/DDBJ databases">
        <title>Genomic Encyclopedia of Type Strains, Phase IV (KMG-IV): sequencing the most valuable type-strain genomes for metagenomic binning, comparative biology and taxonomic classification.</title>
        <authorList>
            <person name="Goeker M."/>
        </authorList>
    </citation>
    <scope>NUCLEOTIDE SEQUENCE [LARGE SCALE GENOMIC DNA]</scope>
    <source>
        <strain evidence="1 2">DSM 18048</strain>
    </source>
</reference>
<protein>
    <submittedName>
        <fullName evidence="1">Aldose 1-epimerase</fullName>
    </submittedName>
</protein>
<dbReference type="Gene3D" id="2.70.98.10">
    <property type="match status" value="1"/>
</dbReference>
<dbReference type="RefSeq" id="WP_110887193.1">
    <property type="nucleotide sequence ID" value="NZ_QJSX01000009.1"/>
</dbReference>
<keyword evidence="2" id="KW-1185">Reference proteome</keyword>
<organism evidence="1 2">
    <name type="scientific">Deinococcus yavapaiensis KR-236</name>
    <dbReference type="NCBI Taxonomy" id="694435"/>
    <lineage>
        <taxon>Bacteria</taxon>
        <taxon>Thermotogati</taxon>
        <taxon>Deinococcota</taxon>
        <taxon>Deinococci</taxon>
        <taxon>Deinococcales</taxon>
        <taxon>Deinococcaceae</taxon>
        <taxon>Deinococcus</taxon>
    </lineage>
</organism>
<dbReference type="InterPro" id="IPR008183">
    <property type="entry name" value="Aldose_1/G6P_1-epimerase"/>
</dbReference>
<dbReference type="InterPro" id="IPR011013">
    <property type="entry name" value="Gal_mutarotase_sf_dom"/>
</dbReference>
<name>A0A318S8Q5_9DEIO</name>
<dbReference type="GO" id="GO:0016853">
    <property type="term" value="F:isomerase activity"/>
    <property type="evidence" value="ECO:0007669"/>
    <property type="project" value="InterPro"/>
</dbReference>
<dbReference type="Proteomes" id="UP000248326">
    <property type="component" value="Unassembled WGS sequence"/>
</dbReference>
<dbReference type="GO" id="GO:0030246">
    <property type="term" value="F:carbohydrate binding"/>
    <property type="evidence" value="ECO:0007669"/>
    <property type="project" value="InterPro"/>
</dbReference>
<dbReference type="OrthoDB" id="9795355at2"/>
<dbReference type="EMBL" id="QJSX01000009">
    <property type="protein sequence ID" value="PYE53413.1"/>
    <property type="molecule type" value="Genomic_DNA"/>
</dbReference>
<dbReference type="GO" id="GO:0005975">
    <property type="term" value="P:carbohydrate metabolic process"/>
    <property type="evidence" value="ECO:0007669"/>
    <property type="project" value="InterPro"/>
</dbReference>
<comment type="caution">
    <text evidence="1">The sequence shown here is derived from an EMBL/GenBank/DDBJ whole genome shotgun (WGS) entry which is preliminary data.</text>
</comment>